<sequence>MEVMTPRKLEAGSFVRTANGHFVGGDLAIVRSHEEFLFLALVDVLGHGPQAYSTALELEEVILGWNDKFDILALMKALHEHQKQGRGAVISLCTIESMTGDVRYVGIGNATCRTMGEHPHHLLTREGVVGHTLRTPSVERLNLDQHDILLLYSDGVSSHFEIEEPCQLFFDPLDNVARRVVETFGRSHDDASCIAVRYT</sequence>
<protein>
    <recommendedName>
        <fullName evidence="1">PPM-type phosphatase domain-containing protein</fullName>
    </recommendedName>
</protein>
<organism evidence="2 3">
    <name type="scientific">Blastopirellula marina</name>
    <dbReference type="NCBI Taxonomy" id="124"/>
    <lineage>
        <taxon>Bacteria</taxon>
        <taxon>Pseudomonadati</taxon>
        <taxon>Planctomycetota</taxon>
        <taxon>Planctomycetia</taxon>
        <taxon>Pirellulales</taxon>
        <taxon>Pirellulaceae</taxon>
        <taxon>Blastopirellula</taxon>
    </lineage>
</organism>
<name>A0A2S8FG42_9BACT</name>
<reference evidence="2 3" key="1">
    <citation type="submission" date="2018-02" db="EMBL/GenBank/DDBJ databases">
        <title>Comparative genomes isolates from brazilian mangrove.</title>
        <authorList>
            <person name="Araujo J.E."/>
            <person name="Taketani R.G."/>
            <person name="Silva M.C.P."/>
            <person name="Loureco M.V."/>
            <person name="Andreote F.D."/>
        </authorList>
    </citation>
    <scope>NUCLEOTIDE SEQUENCE [LARGE SCALE GENOMIC DNA]</scope>
    <source>
        <strain evidence="2 3">HEX-2 MGV</strain>
    </source>
</reference>
<accession>A0A2S8FG42</accession>
<comment type="caution">
    <text evidence="2">The sequence shown here is derived from an EMBL/GenBank/DDBJ whole genome shotgun (WGS) entry which is preliminary data.</text>
</comment>
<evidence type="ECO:0000259" key="1">
    <source>
        <dbReference type="SMART" id="SM00331"/>
    </source>
</evidence>
<dbReference type="AlphaFoldDB" id="A0A2S8FG42"/>
<dbReference type="EMBL" id="PUIA01000037">
    <property type="protein sequence ID" value="PQO31148.1"/>
    <property type="molecule type" value="Genomic_DNA"/>
</dbReference>
<feature type="domain" description="PPM-type phosphatase" evidence="1">
    <location>
        <begin position="10"/>
        <end position="198"/>
    </location>
</feature>
<proteinExistence type="predicted"/>
<dbReference type="InterPro" id="IPR039248">
    <property type="entry name" value="Ptase_RsbX"/>
</dbReference>
<evidence type="ECO:0000313" key="2">
    <source>
        <dbReference type="EMBL" id="PQO31148.1"/>
    </source>
</evidence>
<gene>
    <name evidence="2" type="ORF">C5Y96_12400</name>
</gene>
<evidence type="ECO:0000313" key="3">
    <source>
        <dbReference type="Proteomes" id="UP000240009"/>
    </source>
</evidence>
<dbReference type="InterPro" id="IPR001932">
    <property type="entry name" value="PPM-type_phosphatase-like_dom"/>
</dbReference>
<dbReference type="PANTHER" id="PTHR35801">
    <property type="entry name" value="PHOSPHOSERINE PHOSPHATASE RSBX"/>
    <property type="match status" value="1"/>
</dbReference>
<dbReference type="Pfam" id="PF07228">
    <property type="entry name" value="SpoIIE"/>
    <property type="match status" value="1"/>
</dbReference>
<dbReference type="SUPFAM" id="SSF81606">
    <property type="entry name" value="PP2C-like"/>
    <property type="match status" value="1"/>
</dbReference>
<dbReference type="SMART" id="SM00331">
    <property type="entry name" value="PP2C_SIG"/>
    <property type="match status" value="1"/>
</dbReference>
<dbReference type="InterPro" id="IPR036457">
    <property type="entry name" value="PPM-type-like_dom_sf"/>
</dbReference>
<dbReference type="PANTHER" id="PTHR35801:SF1">
    <property type="entry name" value="PHOSPHOSERINE PHOSPHATASE RSBX"/>
    <property type="match status" value="1"/>
</dbReference>
<dbReference type="Gene3D" id="3.60.40.10">
    <property type="entry name" value="PPM-type phosphatase domain"/>
    <property type="match status" value="1"/>
</dbReference>
<dbReference type="Proteomes" id="UP000240009">
    <property type="component" value="Unassembled WGS sequence"/>
</dbReference>